<dbReference type="SUPFAM" id="SSF53474">
    <property type="entry name" value="alpha/beta-Hydrolases"/>
    <property type="match status" value="1"/>
</dbReference>
<dbReference type="Proteomes" id="UP000324767">
    <property type="component" value="Unassembled WGS sequence"/>
</dbReference>
<reference evidence="2 3" key="1">
    <citation type="submission" date="2019-09" db="EMBL/GenBank/DDBJ databases">
        <title>The hologenome of the rock-dwelling lichen Lasallia pustulata.</title>
        <authorList>
            <person name="Greshake Tzovaras B."/>
            <person name="Segers F."/>
            <person name="Bicker A."/>
            <person name="Dal Grande F."/>
            <person name="Otte J."/>
            <person name="Hankeln T."/>
            <person name="Schmitt I."/>
            <person name="Ebersberger I."/>
        </authorList>
    </citation>
    <scope>NUCLEOTIDE SEQUENCE [LARGE SCALE GENOMIC DNA]</scope>
    <source>
        <strain evidence="2">A1-1</strain>
    </source>
</reference>
<dbReference type="AlphaFoldDB" id="A0A5M8PVV4"/>
<dbReference type="PANTHER" id="PTHR47668">
    <property type="entry name" value="DIENELACTONE HYDROLASE FAMILY PROTEIN (AFU_ORTHOLOGUE AFUA_6G01940)"/>
    <property type="match status" value="1"/>
</dbReference>
<protein>
    <submittedName>
        <fullName evidence="2">Dienelactone hydrolase family</fullName>
    </submittedName>
</protein>
<dbReference type="InterPro" id="IPR002925">
    <property type="entry name" value="Dienelactn_hydro"/>
</dbReference>
<evidence type="ECO:0000313" key="2">
    <source>
        <dbReference type="EMBL" id="KAA6413785.1"/>
    </source>
</evidence>
<dbReference type="Pfam" id="PF01738">
    <property type="entry name" value="DLH"/>
    <property type="match status" value="1"/>
</dbReference>
<evidence type="ECO:0000259" key="1">
    <source>
        <dbReference type="Pfam" id="PF01738"/>
    </source>
</evidence>
<accession>A0A5M8PVV4</accession>
<name>A0A5M8PVV4_9LECA</name>
<organism evidence="2 3">
    <name type="scientific">Lasallia pustulata</name>
    <dbReference type="NCBI Taxonomy" id="136370"/>
    <lineage>
        <taxon>Eukaryota</taxon>
        <taxon>Fungi</taxon>
        <taxon>Dikarya</taxon>
        <taxon>Ascomycota</taxon>
        <taxon>Pezizomycotina</taxon>
        <taxon>Lecanoromycetes</taxon>
        <taxon>OSLEUM clade</taxon>
        <taxon>Umbilicariomycetidae</taxon>
        <taxon>Umbilicariales</taxon>
        <taxon>Umbilicariaceae</taxon>
        <taxon>Lasallia</taxon>
    </lineage>
</organism>
<dbReference type="OrthoDB" id="2147163at2759"/>
<proteinExistence type="predicted"/>
<comment type="caution">
    <text evidence="2">The sequence shown here is derived from an EMBL/GenBank/DDBJ whole genome shotgun (WGS) entry which is preliminary data.</text>
</comment>
<feature type="domain" description="Dienelactone hydrolase" evidence="1">
    <location>
        <begin position="33"/>
        <end position="251"/>
    </location>
</feature>
<dbReference type="EMBL" id="VXIT01000003">
    <property type="protein sequence ID" value="KAA6413785.1"/>
    <property type="molecule type" value="Genomic_DNA"/>
</dbReference>
<dbReference type="PANTHER" id="PTHR47668:SF1">
    <property type="entry name" value="DIENELACTONE HYDROLASE DOMAIN-CONTAINING PROTEIN-RELATED"/>
    <property type="match status" value="1"/>
</dbReference>
<dbReference type="GO" id="GO:0016787">
    <property type="term" value="F:hydrolase activity"/>
    <property type="evidence" value="ECO:0007669"/>
    <property type="project" value="UniProtKB-KW"/>
</dbReference>
<evidence type="ECO:0000313" key="3">
    <source>
        <dbReference type="Proteomes" id="UP000324767"/>
    </source>
</evidence>
<gene>
    <name evidence="2" type="ORF">FRX48_02146</name>
</gene>
<keyword evidence="2" id="KW-0378">Hydrolase</keyword>
<sequence>MAQHGHSDACCNIPPIVAKGYSPKGKYIDIDGMKTYTTGPSTAKEAILVIYDIFGFGPQTLQGADILAHSDESHQYQIFIPDFLEGQYADHAWFPPDTKEKGEKMGAFFQGPAAPPKTASRIPNVVKLIAEKTEGTIQTWGALGMCWGGKIVSLVSQQGTPFKVVAEVHPAMVDPNDAKGITVPICMLASKDEDPDAVKGFEKELKVKSHVETFPDQVHGWMAARADLEDEKVKKEYERGYKVLLEFYHQYM</sequence>
<dbReference type="Gene3D" id="3.40.50.1820">
    <property type="entry name" value="alpha/beta hydrolase"/>
    <property type="match status" value="1"/>
</dbReference>
<dbReference type="InterPro" id="IPR029058">
    <property type="entry name" value="AB_hydrolase_fold"/>
</dbReference>